<accession>A0A0A0D6W2</accession>
<dbReference type="RefSeq" id="WP_034835316.1">
    <property type="nucleotide sequence ID" value="NZ_JANX01000098.1"/>
</dbReference>
<dbReference type="SUPFAM" id="SSF51430">
    <property type="entry name" value="NAD(P)-linked oxidoreductase"/>
    <property type="match status" value="1"/>
</dbReference>
<name>A0A0A0D6W2_9PROT</name>
<dbReference type="PANTHER" id="PTHR43364:SF4">
    <property type="entry name" value="NAD(P)-LINKED OXIDOREDUCTASE SUPERFAMILY PROTEIN"/>
    <property type="match status" value="1"/>
</dbReference>
<dbReference type="Gene3D" id="3.20.20.100">
    <property type="entry name" value="NADP-dependent oxidoreductase domain"/>
    <property type="match status" value="1"/>
</dbReference>
<dbReference type="FunFam" id="3.20.20.100:FF:000004">
    <property type="entry name" value="Oxidoreductase, aldo/keto reductase"/>
    <property type="match status" value="1"/>
</dbReference>
<feature type="domain" description="NADP-dependent oxidoreductase" evidence="2">
    <location>
        <begin position="15"/>
        <end position="308"/>
    </location>
</feature>
<dbReference type="Proteomes" id="UP000029995">
    <property type="component" value="Unassembled WGS sequence"/>
</dbReference>
<comment type="caution">
    <text evidence="3">The sequence shown here is derived from an EMBL/GenBank/DDBJ whole genome shotgun (WGS) entry which is preliminary data.</text>
</comment>
<protein>
    <submittedName>
        <fullName evidence="3">NADP-dependent oxidoreductase</fullName>
    </submittedName>
</protein>
<dbReference type="InterPro" id="IPR023210">
    <property type="entry name" value="NADP_OxRdtase_dom"/>
</dbReference>
<dbReference type="GO" id="GO:0005829">
    <property type="term" value="C:cytosol"/>
    <property type="evidence" value="ECO:0007669"/>
    <property type="project" value="TreeGrafter"/>
</dbReference>
<evidence type="ECO:0000259" key="2">
    <source>
        <dbReference type="Pfam" id="PF00248"/>
    </source>
</evidence>
<dbReference type="Pfam" id="PF00248">
    <property type="entry name" value="Aldo_ket_red"/>
    <property type="match status" value="1"/>
</dbReference>
<dbReference type="AlphaFoldDB" id="A0A0A0D6W2"/>
<keyword evidence="1" id="KW-0560">Oxidoreductase</keyword>
<dbReference type="OrthoDB" id="9773828at2"/>
<dbReference type="InterPro" id="IPR036812">
    <property type="entry name" value="NAD(P)_OxRdtase_dom_sf"/>
</dbReference>
<organism evidence="3 4">
    <name type="scientific">Inquilinus limosus MP06</name>
    <dbReference type="NCBI Taxonomy" id="1398085"/>
    <lineage>
        <taxon>Bacteria</taxon>
        <taxon>Pseudomonadati</taxon>
        <taxon>Pseudomonadota</taxon>
        <taxon>Alphaproteobacteria</taxon>
        <taxon>Rhodospirillales</taxon>
        <taxon>Rhodospirillaceae</taxon>
        <taxon>Inquilinus</taxon>
    </lineage>
</organism>
<evidence type="ECO:0000313" key="3">
    <source>
        <dbReference type="EMBL" id="KGM34366.1"/>
    </source>
</evidence>
<dbReference type="PANTHER" id="PTHR43364">
    <property type="entry name" value="NADH-SPECIFIC METHYLGLYOXAL REDUCTASE-RELATED"/>
    <property type="match status" value="1"/>
</dbReference>
<dbReference type="InterPro" id="IPR050523">
    <property type="entry name" value="AKR_Detox_Biosynth"/>
</dbReference>
<dbReference type="EMBL" id="JANX01000098">
    <property type="protein sequence ID" value="KGM34366.1"/>
    <property type="molecule type" value="Genomic_DNA"/>
</dbReference>
<evidence type="ECO:0000313" key="4">
    <source>
        <dbReference type="Proteomes" id="UP000029995"/>
    </source>
</evidence>
<dbReference type="GO" id="GO:0016491">
    <property type="term" value="F:oxidoreductase activity"/>
    <property type="evidence" value="ECO:0007669"/>
    <property type="project" value="UniProtKB-KW"/>
</dbReference>
<gene>
    <name evidence="3" type="ORF">P409_10660</name>
</gene>
<reference evidence="3 4" key="1">
    <citation type="submission" date="2014-01" db="EMBL/GenBank/DDBJ databases">
        <title>Genome sequence determination for a cystic fibrosis isolate, Inquilinus limosus.</title>
        <authorList>
            <person name="Pino M."/>
            <person name="Di Conza J."/>
            <person name="Gutkind G."/>
        </authorList>
    </citation>
    <scope>NUCLEOTIDE SEQUENCE [LARGE SCALE GENOMIC DNA]</scope>
    <source>
        <strain evidence="3 4">MP06</strain>
    </source>
</reference>
<proteinExistence type="predicted"/>
<evidence type="ECO:0000256" key="1">
    <source>
        <dbReference type="ARBA" id="ARBA00023002"/>
    </source>
</evidence>
<sequence length="336" mass="36777">MDYRNLGRSGLKVSPLCLGTMMFGGPTDEPTATRITDQAREAGINFIDTADVYAGGRSEEIVGRAIATHRSWWVLATKLANPTGDGPNDRGLSRRRAFEAVDASLRRLGTDAIDILYLHKEDPATPLQETVSALADLIRHGKIRYFGVSNYRSWRVAEICRLCDQAGIERPVVSQPYYNLLNRMPETEHLAACAYFGLGVVPYSPLARGVLTGKYKPGSTPGEDTRAGRQDKRILETEWRPESLAIAAELAEHARGRGITPGQFAVAWLLNNRIVTAPIAGPRTEAQWADYVGALDYAFTAEDEALVNRLVVTGHPSSPGYNDPAYPIEGRVPRAG</sequence>